<dbReference type="PANTHER" id="PTHR46087:SF1">
    <property type="entry name" value="ARM REPEAT SUPERFAMILY PROTEIN"/>
    <property type="match status" value="1"/>
</dbReference>
<dbReference type="InterPro" id="IPR016024">
    <property type="entry name" value="ARM-type_fold"/>
</dbReference>
<proteinExistence type="predicted"/>
<evidence type="ECO:0000313" key="2">
    <source>
        <dbReference type="EMBL" id="KAJ8445285.1"/>
    </source>
</evidence>
<dbReference type="SUPFAM" id="SSF48371">
    <property type="entry name" value="ARM repeat"/>
    <property type="match status" value="1"/>
</dbReference>
<comment type="caution">
    <text evidence="2">The sequence shown here is derived from an EMBL/GenBank/DDBJ whole genome shotgun (WGS) entry which is preliminary data.</text>
</comment>
<feature type="region of interest" description="Disordered" evidence="1">
    <location>
        <begin position="180"/>
        <end position="203"/>
    </location>
</feature>
<evidence type="ECO:0000313" key="3">
    <source>
        <dbReference type="Proteomes" id="UP001153076"/>
    </source>
</evidence>
<dbReference type="InterPro" id="IPR055296">
    <property type="entry name" value="SRL2-like"/>
</dbReference>
<dbReference type="InterPro" id="IPR049152">
    <property type="entry name" value="EFR3-like_ARM"/>
</dbReference>
<evidence type="ECO:0008006" key="4">
    <source>
        <dbReference type="Google" id="ProtNLM"/>
    </source>
</evidence>
<sequence>MGVMSRRVLPACGSLCFCCPALRTRSRQPVKRYKKLLANIFPRNQEADPKPNDRMIGKLCEYASKNPLRIPKIAEYLEQRFYKDLRNGHGGSAKVVLCIYRKLLSSCKEQMPLFACSLLGIIQTLSEQTSQEEMQILACNALVDFIDVQVRFMAEQSHIPLEFDKIISVTLDNFAGVQTKPENGKLDRQPSQNLGQSVQGAMNTGDAPTPMELKSMKQLALCPVNSSESPPYWSKVCLHNMTALAKRATTVRRVLEPIFLNFDSEDYWSPESGLACSVLMHMQQLLEESGENCHVLLSILVKHLDHKNIVKQPLKQINIIHVITRLAQNAKKQATVAITGALTDLLRHLRKCMQYSAEASSAGTGADKLNSDLLLALEKCISQLSDKNFPDGLFHQVLLAMGHPDVETRITAHRVFSTILMPSLMSPWSGQKELASQNSLRLPLVLPMKVKSGSFSIPEGSEAKAEAITTVEEIQRLDNEVKQSQVRRSHSKSYSFKSAMTNGKMELASLRLSTHQVSLLLSSIWVQATLTDNTPANFEAMAHTYNIALLFTRSKTSSHMALVRCFQLAFSLRRISLDQEGCLQPSRRRSLFTLASSMLIFSARAGNLPELIPIVKSSLTDAIVDPYLRLVDNIKLRAAAMDSVTYGSEEDDLGALHSLSTIESDEQQLKETVLSHLISKFQKFSEDELSRIRKQLLQDFSPDESYPLGAAFMETPEPCSPLAELEFLSFDEALASTSLDEVLPDASGSHSGRRTSMSSNSQDILSVNQLLESVLETAQEVASLPASASPLPYDQVKDQCEALVTCKQQKMSVLSSFEHQQETKAIVIAGDSENKSTSIPDSVLEESEGITSLISTEPIQGVNQLLPCSLEYEHQSFRLPPASPYEKFLKAAGC</sequence>
<dbReference type="EMBL" id="JAKOGI010000079">
    <property type="protein sequence ID" value="KAJ8445285.1"/>
    <property type="molecule type" value="Genomic_DNA"/>
</dbReference>
<accession>A0A9Q1KLS6</accession>
<dbReference type="Proteomes" id="UP001153076">
    <property type="component" value="Unassembled WGS sequence"/>
</dbReference>
<dbReference type="PANTHER" id="PTHR46087">
    <property type="entry name" value="PUTATIVE, EXPRESSED-RELATED"/>
    <property type="match status" value="1"/>
</dbReference>
<keyword evidence="3" id="KW-1185">Reference proteome</keyword>
<protein>
    <recommendedName>
        <fullName evidence="4">Protein EFR3 homolog B</fullName>
    </recommendedName>
</protein>
<organism evidence="2 3">
    <name type="scientific">Carnegiea gigantea</name>
    <dbReference type="NCBI Taxonomy" id="171969"/>
    <lineage>
        <taxon>Eukaryota</taxon>
        <taxon>Viridiplantae</taxon>
        <taxon>Streptophyta</taxon>
        <taxon>Embryophyta</taxon>
        <taxon>Tracheophyta</taxon>
        <taxon>Spermatophyta</taxon>
        <taxon>Magnoliopsida</taxon>
        <taxon>eudicotyledons</taxon>
        <taxon>Gunneridae</taxon>
        <taxon>Pentapetalae</taxon>
        <taxon>Caryophyllales</taxon>
        <taxon>Cactineae</taxon>
        <taxon>Cactaceae</taxon>
        <taxon>Cactoideae</taxon>
        <taxon>Echinocereeae</taxon>
        <taxon>Carnegiea</taxon>
    </lineage>
</organism>
<feature type="compositionally biased region" description="Polar residues" evidence="1">
    <location>
        <begin position="189"/>
        <end position="202"/>
    </location>
</feature>
<dbReference type="OrthoDB" id="19232at2759"/>
<name>A0A9Q1KLS6_9CARY</name>
<dbReference type="Pfam" id="PF21052">
    <property type="entry name" value="EFR3_ARM"/>
    <property type="match status" value="1"/>
</dbReference>
<gene>
    <name evidence="2" type="ORF">Cgig2_024491</name>
</gene>
<evidence type="ECO:0000256" key="1">
    <source>
        <dbReference type="SAM" id="MobiDB-lite"/>
    </source>
</evidence>
<reference evidence="2" key="1">
    <citation type="submission" date="2022-04" db="EMBL/GenBank/DDBJ databases">
        <title>Carnegiea gigantea Genome sequencing and assembly v2.</title>
        <authorList>
            <person name="Copetti D."/>
            <person name="Sanderson M.J."/>
            <person name="Burquez A."/>
            <person name="Wojciechowski M.F."/>
        </authorList>
    </citation>
    <scope>NUCLEOTIDE SEQUENCE</scope>
    <source>
        <strain evidence="2">SGP5-SGP5p</strain>
        <tissue evidence="2">Aerial part</tissue>
    </source>
</reference>
<dbReference type="AlphaFoldDB" id="A0A9Q1KLS6"/>